<protein>
    <submittedName>
        <fullName evidence="1">Uncharacterized protein</fullName>
    </submittedName>
</protein>
<gene>
    <name evidence="1" type="ORF">JCM19235_978</name>
</gene>
<comment type="caution">
    <text evidence="1">The sequence shown here is derived from an EMBL/GenBank/DDBJ whole genome shotgun (WGS) entry which is preliminary data.</text>
</comment>
<organism evidence="1 2">
    <name type="scientific">Vibrio maritimus</name>
    <dbReference type="NCBI Taxonomy" id="990268"/>
    <lineage>
        <taxon>Bacteria</taxon>
        <taxon>Pseudomonadati</taxon>
        <taxon>Pseudomonadota</taxon>
        <taxon>Gammaproteobacteria</taxon>
        <taxon>Vibrionales</taxon>
        <taxon>Vibrionaceae</taxon>
        <taxon>Vibrio</taxon>
    </lineage>
</organism>
<dbReference type="AlphaFoldDB" id="A0A090SJL8"/>
<name>A0A090SJL8_9VIBR</name>
<accession>A0A090SJL8</accession>
<evidence type="ECO:0000313" key="1">
    <source>
        <dbReference type="EMBL" id="GAL19622.1"/>
    </source>
</evidence>
<dbReference type="Proteomes" id="UP000029228">
    <property type="component" value="Unassembled WGS sequence"/>
</dbReference>
<dbReference type="EMBL" id="BBMR01000004">
    <property type="protein sequence ID" value="GAL19622.1"/>
    <property type="molecule type" value="Genomic_DNA"/>
</dbReference>
<evidence type="ECO:0000313" key="2">
    <source>
        <dbReference type="Proteomes" id="UP000029228"/>
    </source>
</evidence>
<sequence length="41" mass="4812">MLPLSKPHPFVEFRLPDIDTRALLFTPNTPQQYDNQNLTQD</sequence>
<proteinExistence type="predicted"/>
<keyword evidence="2" id="KW-1185">Reference proteome</keyword>
<dbReference type="STRING" id="990268.JCM19235_978"/>
<reference evidence="1 2" key="1">
    <citation type="submission" date="2014-09" db="EMBL/GenBank/DDBJ databases">
        <title>Vibrio maritimus JCM 19235. (C45) whole genome shotgun sequence.</title>
        <authorList>
            <person name="Sawabe T."/>
            <person name="Meirelles P."/>
            <person name="Nakanishi M."/>
            <person name="Sayaka M."/>
            <person name="Hattori M."/>
            <person name="Ohkuma M."/>
        </authorList>
    </citation>
    <scope>NUCLEOTIDE SEQUENCE [LARGE SCALE GENOMIC DNA]</scope>
    <source>
        <strain evidence="2">JCM19235</strain>
    </source>
</reference>
<reference evidence="1 2" key="2">
    <citation type="submission" date="2014-09" db="EMBL/GenBank/DDBJ databases">
        <authorList>
            <consortium name="NBRP consortium"/>
            <person name="Sawabe T."/>
            <person name="Meirelles P."/>
            <person name="Nakanishi M."/>
            <person name="Sayaka M."/>
            <person name="Hattori M."/>
            <person name="Ohkuma M."/>
        </authorList>
    </citation>
    <scope>NUCLEOTIDE SEQUENCE [LARGE SCALE GENOMIC DNA]</scope>
    <source>
        <strain evidence="2">JCM19235</strain>
    </source>
</reference>